<name>A0A8B9N648_9AVES</name>
<reference evidence="2" key="2">
    <citation type="submission" date="2025-09" db="UniProtKB">
        <authorList>
            <consortium name="Ensembl"/>
        </authorList>
    </citation>
    <scope>IDENTIFICATION</scope>
</reference>
<evidence type="ECO:0000313" key="3">
    <source>
        <dbReference type="Proteomes" id="UP000694541"/>
    </source>
</evidence>
<feature type="coiled-coil region" evidence="1">
    <location>
        <begin position="121"/>
        <end position="190"/>
    </location>
</feature>
<keyword evidence="1" id="KW-0175">Coiled coil</keyword>
<evidence type="ECO:0000256" key="1">
    <source>
        <dbReference type="SAM" id="Coils"/>
    </source>
</evidence>
<dbReference type="PANTHER" id="PTHR47899:SF1">
    <property type="entry name" value="COILED-COIL DOMAIN-CONTAINING PROTEIN 171"/>
    <property type="match status" value="1"/>
</dbReference>
<feature type="coiled-coil region" evidence="1">
    <location>
        <begin position="6"/>
        <end position="33"/>
    </location>
</feature>
<dbReference type="Ensembl" id="ENSANIT00000018352.1">
    <property type="protein sequence ID" value="ENSANIP00000017751.1"/>
    <property type="gene ID" value="ENSANIG00000012055.1"/>
</dbReference>
<accession>A0A8B9N648</accession>
<reference evidence="2" key="1">
    <citation type="submission" date="2025-08" db="UniProtKB">
        <authorList>
            <consortium name="Ensembl"/>
        </authorList>
    </citation>
    <scope>IDENTIFICATION</scope>
</reference>
<sequence>NKKAALSNCESQIVKLRSEIEKGEALRQRLEYELAIARKDARLKTYAAEEELSDAKTKLAELQVAESEKMFHIAQQKWKEQQQRLASEKDDIRRTCNSEYELLLKERTKLETMLESYTLSSHEQNNALQNMRKKMKDMEVEHNDCTELLRRQANELEYSAEREERLKKELEAATVRIKKLEENIEAERAAHLESKFNSEIIQVNFLLSIL</sequence>
<organism evidence="2 3">
    <name type="scientific">Accipiter nisus</name>
    <name type="common">Eurasian sparrowhawk</name>
    <dbReference type="NCBI Taxonomy" id="211598"/>
    <lineage>
        <taxon>Eukaryota</taxon>
        <taxon>Metazoa</taxon>
        <taxon>Chordata</taxon>
        <taxon>Craniata</taxon>
        <taxon>Vertebrata</taxon>
        <taxon>Euteleostomi</taxon>
        <taxon>Archelosauria</taxon>
        <taxon>Archosauria</taxon>
        <taxon>Dinosauria</taxon>
        <taxon>Saurischia</taxon>
        <taxon>Theropoda</taxon>
        <taxon>Coelurosauria</taxon>
        <taxon>Aves</taxon>
        <taxon>Neognathae</taxon>
        <taxon>Neoaves</taxon>
        <taxon>Telluraves</taxon>
        <taxon>Accipitrimorphae</taxon>
        <taxon>Accipitriformes</taxon>
        <taxon>Accipitridae</taxon>
        <taxon>Accipitrinae</taxon>
        <taxon>Accipiter</taxon>
    </lineage>
</organism>
<keyword evidence="3" id="KW-1185">Reference proteome</keyword>
<dbReference type="Proteomes" id="UP000694541">
    <property type="component" value="Unplaced"/>
</dbReference>
<protein>
    <recommendedName>
        <fullName evidence="4">Coiled-coil domain-containing protein 171</fullName>
    </recommendedName>
</protein>
<evidence type="ECO:0008006" key="4">
    <source>
        <dbReference type="Google" id="ProtNLM"/>
    </source>
</evidence>
<dbReference type="PANTHER" id="PTHR47899">
    <property type="entry name" value="COILED-COIL DOMAIN-CONTAINING PROTEIN 171"/>
    <property type="match status" value="1"/>
</dbReference>
<evidence type="ECO:0000313" key="2">
    <source>
        <dbReference type="Ensembl" id="ENSANIP00000017751.1"/>
    </source>
</evidence>
<proteinExistence type="predicted"/>
<dbReference type="InterPro" id="IPR038820">
    <property type="entry name" value="CCDC171"/>
</dbReference>
<dbReference type="AlphaFoldDB" id="A0A8B9N648"/>